<dbReference type="HOGENOM" id="CLU_1451776_0_0_0"/>
<evidence type="ECO:0000313" key="2">
    <source>
        <dbReference type="EMBL" id="GAK55979.1"/>
    </source>
</evidence>
<accession>A0A081BUH4</accession>
<keyword evidence="1" id="KW-1133">Transmembrane helix</keyword>
<dbReference type="EMBL" id="DF820464">
    <property type="protein sequence ID" value="GAK55979.1"/>
    <property type="molecule type" value="Genomic_DNA"/>
</dbReference>
<keyword evidence="3" id="KW-1185">Reference proteome</keyword>
<dbReference type="AlphaFoldDB" id="A0A081BUH4"/>
<evidence type="ECO:0000256" key="1">
    <source>
        <dbReference type="SAM" id="Phobius"/>
    </source>
</evidence>
<gene>
    <name evidence="2" type="ORF">U27_02940</name>
</gene>
<protein>
    <submittedName>
        <fullName evidence="2">ABC-type sugar transport systems</fullName>
    </submittedName>
</protein>
<dbReference type="STRING" id="1499967.U27_02940"/>
<dbReference type="Proteomes" id="UP000030661">
    <property type="component" value="Unassembled WGS sequence"/>
</dbReference>
<sequence length="186" mass="20910">MLKRPVELISGLQTASALRPAIYGWANEALLHKVLKYKYALPIMLLFPAAIGLTLLIIYPISYEFRLAFSNMSLKRFQSYYMVTEQSLVALKNQNVPENLLIKLRGIKNKEYPALEALTQDVDLLLGSSLAETYRETITKQAKTTTSIALPPEAWQQQHSDLPADLLTRLEPVMQKSYAGFCGCGE</sequence>
<keyword evidence="2" id="KW-0813">Transport</keyword>
<feature type="transmembrane region" description="Helical" evidence="1">
    <location>
        <begin position="39"/>
        <end position="62"/>
    </location>
</feature>
<keyword evidence="1" id="KW-0812">Transmembrane</keyword>
<organism evidence="2 3">
    <name type="scientific">Vecturithrix granuli</name>
    <dbReference type="NCBI Taxonomy" id="1499967"/>
    <lineage>
        <taxon>Bacteria</taxon>
        <taxon>Candidatus Moduliflexota</taxon>
        <taxon>Candidatus Vecturitrichia</taxon>
        <taxon>Candidatus Vecturitrichales</taxon>
        <taxon>Candidatus Vecturitrichaceae</taxon>
        <taxon>Candidatus Vecturithrix</taxon>
    </lineage>
</organism>
<keyword evidence="2" id="KW-0762">Sugar transport</keyword>
<evidence type="ECO:0000313" key="3">
    <source>
        <dbReference type="Proteomes" id="UP000030661"/>
    </source>
</evidence>
<name>A0A081BUH4_VECG1</name>
<reference evidence="2 3" key="1">
    <citation type="journal article" date="2015" name="PeerJ">
        <title>First genomic representation of candidate bacterial phylum KSB3 points to enhanced environmental sensing as a trigger of wastewater bulking.</title>
        <authorList>
            <person name="Sekiguchi Y."/>
            <person name="Ohashi A."/>
            <person name="Parks D.H."/>
            <person name="Yamauchi T."/>
            <person name="Tyson G.W."/>
            <person name="Hugenholtz P."/>
        </authorList>
    </citation>
    <scope>NUCLEOTIDE SEQUENCE [LARGE SCALE GENOMIC DNA]</scope>
</reference>
<keyword evidence="1" id="KW-0472">Membrane</keyword>
<proteinExistence type="predicted"/>
<dbReference type="SUPFAM" id="SSF160964">
    <property type="entry name" value="MalF N-terminal region-like"/>
    <property type="match status" value="1"/>
</dbReference>